<dbReference type="EMBL" id="JBHSKP010000010">
    <property type="protein sequence ID" value="MFC5153509.1"/>
    <property type="molecule type" value="Genomic_DNA"/>
</dbReference>
<evidence type="ECO:0000256" key="1">
    <source>
        <dbReference type="ARBA" id="ARBA00009184"/>
    </source>
</evidence>
<dbReference type="SUPFAM" id="SSF56784">
    <property type="entry name" value="HAD-like"/>
    <property type="match status" value="1"/>
</dbReference>
<gene>
    <name evidence="5" type="ORF">ACFPRH_17380</name>
</gene>
<dbReference type="InterPro" id="IPR036412">
    <property type="entry name" value="HAD-like_sf"/>
</dbReference>
<evidence type="ECO:0000313" key="5">
    <source>
        <dbReference type="EMBL" id="MFC5153509.1"/>
    </source>
</evidence>
<sequence>MKSPAPPPPRRPLAVLDMDGTLFPGTLGTELLARLAHAGITDTAHAEAARAALRRYRDGHAPLTPAATAVYAHYAAALKDRRPADVERAADAVWASARRRLFPFARPLLKRLRDAGFTCVLVSGSPQEVVRLAAADLGIVHARGTTAEIRGDRYTGTLTAALGLPGGKTGALEALGVHPPPAAGPDIAFAVGDSISDAEIFHRTAHPVAFEPDAQLALLARRHGWPIAHRHDLLEIVDATGPLLR</sequence>
<accession>A0ABW0AP73</accession>
<dbReference type="NCBIfam" id="TIGR01488">
    <property type="entry name" value="HAD-SF-IB"/>
    <property type="match status" value="1"/>
</dbReference>
<name>A0ABW0AP73_9ACTN</name>
<comment type="similarity">
    <text evidence="1">Belongs to the HAD-like hydrolase superfamily. SerB family.</text>
</comment>
<keyword evidence="6" id="KW-1185">Reference proteome</keyword>
<dbReference type="InterPro" id="IPR023214">
    <property type="entry name" value="HAD_sf"/>
</dbReference>
<dbReference type="Proteomes" id="UP001596160">
    <property type="component" value="Unassembled WGS sequence"/>
</dbReference>
<dbReference type="PANTHER" id="PTHR43344">
    <property type="entry name" value="PHOSPHOSERINE PHOSPHATASE"/>
    <property type="match status" value="1"/>
</dbReference>
<evidence type="ECO:0000313" key="6">
    <source>
        <dbReference type="Proteomes" id="UP001596160"/>
    </source>
</evidence>
<comment type="caution">
    <text evidence="5">The sequence shown here is derived from an EMBL/GenBank/DDBJ whole genome shotgun (WGS) entry which is preliminary data.</text>
</comment>
<dbReference type="Pfam" id="PF12710">
    <property type="entry name" value="HAD"/>
    <property type="match status" value="1"/>
</dbReference>
<dbReference type="RefSeq" id="WP_344479445.1">
    <property type="nucleotide sequence ID" value="NZ_BAAASB010000012.1"/>
</dbReference>
<dbReference type="Gene3D" id="1.20.1440.100">
    <property type="entry name" value="SG protein - dephosphorylation function"/>
    <property type="match status" value="1"/>
</dbReference>
<dbReference type="PANTHER" id="PTHR43344:SF13">
    <property type="entry name" value="PHOSPHATASE RV3661-RELATED"/>
    <property type="match status" value="1"/>
</dbReference>
<keyword evidence="2" id="KW-0479">Metal-binding</keyword>
<dbReference type="GO" id="GO:0016787">
    <property type="term" value="F:hydrolase activity"/>
    <property type="evidence" value="ECO:0007669"/>
    <property type="project" value="UniProtKB-KW"/>
</dbReference>
<protein>
    <submittedName>
        <fullName evidence="5">HAD family hydrolase</fullName>
    </submittedName>
</protein>
<reference evidence="6" key="1">
    <citation type="journal article" date="2019" name="Int. J. Syst. Evol. Microbiol.">
        <title>The Global Catalogue of Microorganisms (GCM) 10K type strain sequencing project: providing services to taxonomists for standard genome sequencing and annotation.</title>
        <authorList>
            <consortium name="The Broad Institute Genomics Platform"/>
            <consortium name="The Broad Institute Genome Sequencing Center for Infectious Disease"/>
            <person name="Wu L."/>
            <person name="Ma J."/>
        </authorList>
    </citation>
    <scope>NUCLEOTIDE SEQUENCE [LARGE SCALE GENOMIC DNA]</scope>
    <source>
        <strain evidence="6">PCU 266</strain>
    </source>
</reference>
<dbReference type="Gene3D" id="3.40.50.1000">
    <property type="entry name" value="HAD superfamily/HAD-like"/>
    <property type="match status" value="1"/>
</dbReference>
<keyword evidence="4" id="KW-0460">Magnesium</keyword>
<evidence type="ECO:0000256" key="2">
    <source>
        <dbReference type="ARBA" id="ARBA00022723"/>
    </source>
</evidence>
<evidence type="ECO:0000256" key="3">
    <source>
        <dbReference type="ARBA" id="ARBA00022801"/>
    </source>
</evidence>
<keyword evidence="3 5" id="KW-0378">Hydrolase</keyword>
<proteinExistence type="inferred from homology"/>
<evidence type="ECO:0000256" key="4">
    <source>
        <dbReference type="ARBA" id="ARBA00022842"/>
    </source>
</evidence>
<organism evidence="5 6">
    <name type="scientific">Streptomyces amakusaensis</name>
    <dbReference type="NCBI Taxonomy" id="67271"/>
    <lineage>
        <taxon>Bacteria</taxon>
        <taxon>Bacillati</taxon>
        <taxon>Actinomycetota</taxon>
        <taxon>Actinomycetes</taxon>
        <taxon>Kitasatosporales</taxon>
        <taxon>Streptomycetaceae</taxon>
        <taxon>Streptomyces</taxon>
    </lineage>
</organism>
<dbReference type="InterPro" id="IPR050582">
    <property type="entry name" value="HAD-like_SerB"/>
</dbReference>